<evidence type="ECO:0000313" key="2">
    <source>
        <dbReference type="Proteomes" id="UP001057402"/>
    </source>
</evidence>
<dbReference type="Proteomes" id="UP001057402">
    <property type="component" value="Chromosome 4"/>
</dbReference>
<evidence type="ECO:0000313" key="1">
    <source>
        <dbReference type="EMBL" id="KAI4378610.1"/>
    </source>
</evidence>
<reference evidence="2" key="1">
    <citation type="journal article" date="2023" name="Front. Plant Sci.">
        <title>Chromosomal-level genome assembly of Melastoma candidum provides insights into trichome evolution.</title>
        <authorList>
            <person name="Zhong Y."/>
            <person name="Wu W."/>
            <person name="Sun C."/>
            <person name="Zou P."/>
            <person name="Liu Y."/>
            <person name="Dai S."/>
            <person name="Zhou R."/>
        </authorList>
    </citation>
    <scope>NUCLEOTIDE SEQUENCE [LARGE SCALE GENOMIC DNA]</scope>
</reference>
<organism evidence="1 2">
    <name type="scientific">Melastoma candidum</name>
    <dbReference type="NCBI Taxonomy" id="119954"/>
    <lineage>
        <taxon>Eukaryota</taxon>
        <taxon>Viridiplantae</taxon>
        <taxon>Streptophyta</taxon>
        <taxon>Embryophyta</taxon>
        <taxon>Tracheophyta</taxon>
        <taxon>Spermatophyta</taxon>
        <taxon>Magnoliopsida</taxon>
        <taxon>eudicotyledons</taxon>
        <taxon>Gunneridae</taxon>
        <taxon>Pentapetalae</taxon>
        <taxon>rosids</taxon>
        <taxon>malvids</taxon>
        <taxon>Myrtales</taxon>
        <taxon>Melastomataceae</taxon>
        <taxon>Melastomatoideae</taxon>
        <taxon>Melastomateae</taxon>
        <taxon>Melastoma</taxon>
    </lineage>
</organism>
<protein>
    <submittedName>
        <fullName evidence="1">Uncharacterized protein</fullName>
    </submittedName>
</protein>
<proteinExistence type="predicted"/>
<gene>
    <name evidence="1" type="ORF">MLD38_016067</name>
</gene>
<dbReference type="EMBL" id="CM042883">
    <property type="protein sequence ID" value="KAI4378610.1"/>
    <property type="molecule type" value="Genomic_DNA"/>
</dbReference>
<name>A0ACB9RIA0_9MYRT</name>
<accession>A0ACB9RIA0</accession>
<keyword evidence="2" id="KW-1185">Reference proteome</keyword>
<comment type="caution">
    <text evidence="1">The sequence shown here is derived from an EMBL/GenBank/DDBJ whole genome shotgun (WGS) entry which is preliminary data.</text>
</comment>
<sequence length="239" mass="26058">MDVCFLLDGSSVCHQLLNDIGDILDKVLHIEDGESSEMPVNGNPPKCLNKSVTFPISGATKLSRSSSPQEDEMPVLALRQLVFGECTSDVYTRSYSFPPALKPPSAMKGSREKRGASVGKLTVTWAPDVYDPPPTSMSHFLSRGSKQRMAKKDKKYGKKGQKGKNSLRAGDSKEKKKHRRSSVSSSSASRCHDQPNGDYPHDVAPLCTNRFEIGGKETCGSSYFLNSQAGVHYSVTEAL</sequence>